<proteinExistence type="predicted"/>
<sequence length="584" mass="64603">MARIQIPLDAITSRLNFGERFQSLRAGPLSGRFSNLRPVSEFFDFKRVSKPANFAEAQSRVNYNLSHFSSNYAVVFVMLSVYALLTNWLLMFDIIFVVAGLFVIGRLEGRDLEIGTFRATTSQLYTGIIVISVPLGLIASPFSTLLWLIGASGVTILGGRPRSPEFAPQWGRPSRRRRRRTDGDAALHGYGGGDARVEELGTDEDETDSQGVGVSSAMVTRFVSDSLRFTGIDLGDREGGEPRRGYYGGSEEDEDEYSSSEEDDDYEEQLARLSPRDREEVLVQSAMARIERARAEGRSDVDLNKHELAALDQRRKRMEEEERKKKKKRSSERKKRKEQRIAVPLTHLEPVSRKKKGAPAPQQDSMSRHHSSSSNLGDTQDSEGYPRMGYFPPPTASRTRPRSGTASSQRQPSRVRNEREGGSYEHPQGPGATTRHASDSASRGALDPFQFQTEGSRAAAAPRRPASGPTDRAYPTRRGAAAAASASGRSNGHRSRRQSLNEDTSEEDSEGSDEDEDNDSSFEEGTSSSDNTRNGVRTRAASRGRAAIVVEEDAEPEPKPQPAKKSKNHSPVKRKPVKGGRRKK</sequence>
<feature type="compositionally biased region" description="Low complexity" evidence="5">
    <location>
        <begin position="396"/>
        <end position="408"/>
    </location>
</feature>
<feature type="compositionally biased region" description="Low complexity" evidence="5">
    <location>
        <begin position="455"/>
        <end position="469"/>
    </location>
</feature>
<dbReference type="Pfam" id="PF03208">
    <property type="entry name" value="PRA1"/>
    <property type="match status" value="1"/>
</dbReference>
<feature type="compositionally biased region" description="Basic and acidic residues" evidence="5">
    <location>
        <begin position="293"/>
        <end position="323"/>
    </location>
</feature>
<feature type="region of interest" description="Disordered" evidence="5">
    <location>
        <begin position="233"/>
        <end position="279"/>
    </location>
</feature>
<evidence type="ECO:0000256" key="1">
    <source>
        <dbReference type="ARBA" id="ARBA00004141"/>
    </source>
</evidence>
<comment type="caution">
    <text evidence="7">The sequence shown here is derived from an EMBL/GenBank/DDBJ whole genome shotgun (WGS) entry which is preliminary data.</text>
</comment>
<keyword evidence="3 6" id="KW-1133">Transmembrane helix</keyword>
<reference evidence="7" key="1">
    <citation type="submission" date="2020-03" db="EMBL/GenBank/DDBJ databases">
        <title>Draft Genome Sequence of Cylindrodendrum hubeiense.</title>
        <authorList>
            <person name="Buettner E."/>
            <person name="Kellner H."/>
        </authorList>
    </citation>
    <scope>NUCLEOTIDE SEQUENCE</scope>
    <source>
        <strain evidence="7">IHI 201604</strain>
    </source>
</reference>
<comment type="subcellular location">
    <subcellularLocation>
        <location evidence="1">Membrane</location>
        <topology evidence="1">Multi-pass membrane protein</topology>
    </subcellularLocation>
</comment>
<evidence type="ECO:0000256" key="5">
    <source>
        <dbReference type="SAM" id="MobiDB-lite"/>
    </source>
</evidence>
<dbReference type="InterPro" id="IPR004895">
    <property type="entry name" value="Prenylated_rab_accept_PRA1"/>
</dbReference>
<dbReference type="AlphaFoldDB" id="A0A9P5GWZ3"/>
<feature type="region of interest" description="Disordered" evidence="5">
    <location>
        <begin position="293"/>
        <end position="584"/>
    </location>
</feature>
<feature type="compositionally biased region" description="Low complexity" evidence="5">
    <location>
        <begin position="477"/>
        <end position="490"/>
    </location>
</feature>
<feature type="compositionally biased region" description="Basic residues" evidence="5">
    <location>
        <begin position="324"/>
        <end position="338"/>
    </location>
</feature>
<feature type="compositionally biased region" description="Basic residues" evidence="5">
    <location>
        <begin position="562"/>
        <end position="584"/>
    </location>
</feature>
<keyword evidence="4 6" id="KW-0472">Membrane</keyword>
<feature type="compositionally biased region" description="Acidic residues" evidence="5">
    <location>
        <begin position="250"/>
        <end position="268"/>
    </location>
</feature>
<protein>
    <recommendedName>
        <fullName evidence="9">Prenylated rab acceptor 1</fullName>
    </recommendedName>
</protein>
<dbReference type="OrthoDB" id="63113at2759"/>
<evidence type="ECO:0000313" key="7">
    <source>
        <dbReference type="EMBL" id="KAF7542278.1"/>
    </source>
</evidence>
<keyword evidence="8" id="KW-1185">Reference proteome</keyword>
<dbReference type="GO" id="GO:0005794">
    <property type="term" value="C:Golgi apparatus"/>
    <property type="evidence" value="ECO:0007669"/>
    <property type="project" value="TreeGrafter"/>
</dbReference>
<gene>
    <name evidence="7" type="ORF">G7Z17_g11723</name>
</gene>
<organism evidence="7 8">
    <name type="scientific">Cylindrodendrum hubeiense</name>
    <dbReference type="NCBI Taxonomy" id="595255"/>
    <lineage>
        <taxon>Eukaryota</taxon>
        <taxon>Fungi</taxon>
        <taxon>Dikarya</taxon>
        <taxon>Ascomycota</taxon>
        <taxon>Pezizomycotina</taxon>
        <taxon>Sordariomycetes</taxon>
        <taxon>Hypocreomycetidae</taxon>
        <taxon>Hypocreales</taxon>
        <taxon>Nectriaceae</taxon>
        <taxon>Cylindrodendrum</taxon>
    </lineage>
</organism>
<evidence type="ECO:0008006" key="9">
    <source>
        <dbReference type="Google" id="ProtNLM"/>
    </source>
</evidence>
<feature type="compositionally biased region" description="Basic and acidic residues" evidence="5">
    <location>
        <begin position="234"/>
        <end position="244"/>
    </location>
</feature>
<accession>A0A9P5GWZ3</accession>
<evidence type="ECO:0000256" key="3">
    <source>
        <dbReference type="ARBA" id="ARBA00022989"/>
    </source>
</evidence>
<evidence type="ECO:0000256" key="6">
    <source>
        <dbReference type="SAM" id="Phobius"/>
    </source>
</evidence>
<dbReference type="PANTHER" id="PTHR19317">
    <property type="entry name" value="PRENYLATED RAB ACCEPTOR 1-RELATED"/>
    <property type="match status" value="1"/>
</dbReference>
<dbReference type="PANTHER" id="PTHR19317:SF0">
    <property type="entry name" value="PRENYLATED RAB ACCEPTOR PROTEIN 1"/>
    <property type="match status" value="1"/>
</dbReference>
<dbReference type="GO" id="GO:0016020">
    <property type="term" value="C:membrane"/>
    <property type="evidence" value="ECO:0007669"/>
    <property type="project" value="UniProtKB-SubCell"/>
</dbReference>
<feature type="compositionally biased region" description="Polar residues" evidence="5">
    <location>
        <begin position="525"/>
        <end position="535"/>
    </location>
</feature>
<feature type="region of interest" description="Disordered" evidence="5">
    <location>
        <begin position="165"/>
        <end position="213"/>
    </location>
</feature>
<name>A0A9P5GWZ3_9HYPO</name>
<feature type="compositionally biased region" description="Acidic residues" evidence="5">
    <location>
        <begin position="503"/>
        <end position="522"/>
    </location>
</feature>
<feature type="transmembrane region" description="Helical" evidence="6">
    <location>
        <begin position="72"/>
        <end position="104"/>
    </location>
</feature>
<evidence type="ECO:0000256" key="2">
    <source>
        <dbReference type="ARBA" id="ARBA00022692"/>
    </source>
</evidence>
<evidence type="ECO:0000256" key="4">
    <source>
        <dbReference type="ARBA" id="ARBA00023136"/>
    </source>
</evidence>
<keyword evidence="2 6" id="KW-0812">Transmembrane</keyword>
<evidence type="ECO:0000313" key="8">
    <source>
        <dbReference type="Proteomes" id="UP000722485"/>
    </source>
</evidence>
<dbReference type="Proteomes" id="UP000722485">
    <property type="component" value="Unassembled WGS sequence"/>
</dbReference>
<dbReference type="EMBL" id="JAANBB010000463">
    <property type="protein sequence ID" value="KAF7542278.1"/>
    <property type="molecule type" value="Genomic_DNA"/>
</dbReference>
<feature type="transmembrane region" description="Helical" evidence="6">
    <location>
        <begin position="124"/>
        <end position="149"/>
    </location>
</feature>